<sequence>MFGSTILDVLLAVVFTFLGVSLAASAVTEAIASMLRLRQSTLLDGISRLLNDPDFDGLARDVYDHALVDPLACVRTRQASLTNRPAFIHPRDFAVALTDVLRDRHPGGPGGADLAGCIATVPDDKLRGALQTLLRQADGDRLLFQAALATWFDGSMIRLSGWYRRRTQMISFLAAFAIAAMLNADVLHVTAEVWQRPAMVNLLNAGLSHDTITLQNALARLDASSLIGWDGWSGDPRDGWPGVLTMLSGWGIAAAASLFGAPFWFDTLQRLSWIRGAVPVAARADGLPYGSLALPHAKLSPGSE</sequence>
<name>A0A5R9JEY5_9PROT</name>
<dbReference type="RefSeq" id="WP_138324453.1">
    <property type="nucleotide sequence ID" value="NZ_VCDI01000001.1"/>
</dbReference>
<keyword evidence="3" id="KW-1185">Reference proteome</keyword>
<dbReference type="Proteomes" id="UP000305654">
    <property type="component" value="Unassembled WGS sequence"/>
</dbReference>
<gene>
    <name evidence="2" type="ORF">FE263_03045</name>
</gene>
<feature type="transmembrane region" description="Helical" evidence="1">
    <location>
        <begin position="6"/>
        <end position="28"/>
    </location>
</feature>
<dbReference type="OrthoDB" id="6286374at2"/>
<feature type="transmembrane region" description="Helical" evidence="1">
    <location>
        <begin position="243"/>
        <end position="265"/>
    </location>
</feature>
<feature type="transmembrane region" description="Helical" evidence="1">
    <location>
        <begin position="170"/>
        <end position="191"/>
    </location>
</feature>
<keyword evidence="1" id="KW-1133">Transmembrane helix</keyword>
<accession>A0A5R9JEY5</accession>
<proteinExistence type="predicted"/>
<dbReference type="EMBL" id="VCDI01000001">
    <property type="protein sequence ID" value="TLU74201.1"/>
    <property type="molecule type" value="Genomic_DNA"/>
</dbReference>
<keyword evidence="1" id="KW-0812">Transmembrane</keyword>
<dbReference type="AlphaFoldDB" id="A0A5R9JEY5"/>
<organism evidence="2 3">
    <name type="scientific">Lichenicoccus roseus</name>
    <dbReference type="NCBI Taxonomy" id="2683649"/>
    <lineage>
        <taxon>Bacteria</taxon>
        <taxon>Pseudomonadati</taxon>
        <taxon>Pseudomonadota</taxon>
        <taxon>Alphaproteobacteria</taxon>
        <taxon>Acetobacterales</taxon>
        <taxon>Acetobacteraceae</taxon>
        <taxon>Lichenicoccus</taxon>
    </lineage>
</organism>
<reference evidence="2 3" key="1">
    <citation type="submission" date="2019-05" db="EMBL/GenBank/DDBJ databases">
        <authorList>
            <person name="Pankratov T."/>
            <person name="Grouzdev D."/>
        </authorList>
    </citation>
    <scope>NUCLEOTIDE SEQUENCE [LARGE SCALE GENOMIC DNA]</scope>
    <source>
        <strain evidence="2 3">KEBCLARHB70R</strain>
    </source>
</reference>
<comment type="caution">
    <text evidence="2">The sequence shown here is derived from an EMBL/GenBank/DDBJ whole genome shotgun (WGS) entry which is preliminary data.</text>
</comment>
<protein>
    <submittedName>
        <fullName evidence="2">Uncharacterized protein</fullName>
    </submittedName>
</protein>
<evidence type="ECO:0000313" key="3">
    <source>
        <dbReference type="Proteomes" id="UP000305654"/>
    </source>
</evidence>
<keyword evidence="1" id="KW-0472">Membrane</keyword>
<evidence type="ECO:0000256" key="1">
    <source>
        <dbReference type="SAM" id="Phobius"/>
    </source>
</evidence>
<evidence type="ECO:0000313" key="2">
    <source>
        <dbReference type="EMBL" id="TLU74201.1"/>
    </source>
</evidence>